<dbReference type="OrthoDB" id="6043301at2759"/>
<dbReference type="EMBL" id="KQ419020">
    <property type="protein sequence ID" value="KOF84854.1"/>
    <property type="molecule type" value="Genomic_DNA"/>
</dbReference>
<proteinExistence type="predicted"/>
<reference evidence="2" key="1">
    <citation type="submission" date="2015-07" db="EMBL/GenBank/DDBJ databases">
        <title>MeaNS - Measles Nucleotide Surveillance Program.</title>
        <authorList>
            <person name="Tran T."/>
            <person name="Druce J."/>
        </authorList>
    </citation>
    <scope>NUCLEOTIDE SEQUENCE</scope>
    <source>
        <strain evidence="2">UCB-OBI-ISO-001</strain>
        <tissue evidence="2">Gonad</tissue>
    </source>
</reference>
<name>A0A0L8H6Y5_OCTBM</name>
<gene>
    <name evidence="2" type="ORF">OCBIM_22021247mg</name>
</gene>
<accession>A0A0L8H6Y5</accession>
<protein>
    <submittedName>
        <fullName evidence="2">Uncharacterized protein</fullName>
    </submittedName>
</protein>
<evidence type="ECO:0000256" key="1">
    <source>
        <dbReference type="SAM" id="SignalP"/>
    </source>
</evidence>
<feature type="signal peptide" evidence="1">
    <location>
        <begin position="1"/>
        <end position="29"/>
    </location>
</feature>
<keyword evidence="1" id="KW-0732">Signal</keyword>
<dbReference type="KEGG" id="obi:106872510"/>
<evidence type="ECO:0000313" key="2">
    <source>
        <dbReference type="EMBL" id="KOF84854.1"/>
    </source>
</evidence>
<organism evidence="2">
    <name type="scientific">Octopus bimaculoides</name>
    <name type="common">California two-spotted octopus</name>
    <dbReference type="NCBI Taxonomy" id="37653"/>
    <lineage>
        <taxon>Eukaryota</taxon>
        <taxon>Metazoa</taxon>
        <taxon>Spiralia</taxon>
        <taxon>Lophotrochozoa</taxon>
        <taxon>Mollusca</taxon>
        <taxon>Cephalopoda</taxon>
        <taxon>Coleoidea</taxon>
        <taxon>Octopodiformes</taxon>
        <taxon>Octopoda</taxon>
        <taxon>Incirrata</taxon>
        <taxon>Octopodidae</taxon>
        <taxon>Octopus</taxon>
    </lineage>
</organism>
<dbReference type="AlphaFoldDB" id="A0A0L8H6Y5"/>
<feature type="chain" id="PRO_5005583488" evidence="1">
    <location>
        <begin position="30"/>
        <end position="126"/>
    </location>
</feature>
<sequence>MPQIYNRIIFLELIFILLPILSAICTVKAEDDAEDILGHMINKRNSWWSKKSAIPLTDDYPDRSSLEDLRCDQTKFLFSCYIRLCVSELLSCAKEAKDSKRSFNDCKSDYRMCGLKCMSSATSLSE</sequence>